<dbReference type="GO" id="GO:0016787">
    <property type="term" value="F:hydrolase activity"/>
    <property type="evidence" value="ECO:0007669"/>
    <property type="project" value="UniProtKB-KW"/>
</dbReference>
<dbReference type="EC" id="3.6.4.13" evidence="1"/>
<evidence type="ECO:0000256" key="3">
    <source>
        <dbReference type="ARBA" id="ARBA00022801"/>
    </source>
</evidence>
<evidence type="ECO:0000256" key="7">
    <source>
        <dbReference type="SAM" id="MobiDB-lite"/>
    </source>
</evidence>
<evidence type="ECO:0000256" key="6">
    <source>
        <dbReference type="ARBA" id="ARBA00047984"/>
    </source>
</evidence>
<name>A0A5A7RC15_STRAF</name>
<dbReference type="Proteomes" id="UP000325081">
    <property type="component" value="Unassembled WGS sequence"/>
</dbReference>
<comment type="caution">
    <text evidence="9">The sequence shown here is derived from an EMBL/GenBank/DDBJ whole genome shotgun (WGS) entry which is preliminary data.</text>
</comment>
<keyword evidence="5" id="KW-0067">ATP-binding</keyword>
<keyword evidence="3" id="KW-0378">Hydrolase</keyword>
<evidence type="ECO:0000313" key="10">
    <source>
        <dbReference type="Proteomes" id="UP000325081"/>
    </source>
</evidence>
<dbReference type="InterPro" id="IPR001650">
    <property type="entry name" value="Helicase_C-like"/>
</dbReference>
<dbReference type="SUPFAM" id="SSF52540">
    <property type="entry name" value="P-loop containing nucleoside triphosphate hydrolases"/>
    <property type="match status" value="1"/>
</dbReference>
<evidence type="ECO:0000256" key="4">
    <source>
        <dbReference type="ARBA" id="ARBA00022806"/>
    </source>
</evidence>
<dbReference type="Gene3D" id="3.40.50.300">
    <property type="entry name" value="P-loop containing nucleotide triphosphate hydrolases"/>
    <property type="match status" value="1"/>
</dbReference>
<gene>
    <name evidence="9" type="ORF">STAS_32494</name>
</gene>
<dbReference type="EMBL" id="BKCP01011625">
    <property type="protein sequence ID" value="GER54860.1"/>
    <property type="molecule type" value="Genomic_DNA"/>
</dbReference>
<accession>A0A5A7RC15</accession>
<feature type="region of interest" description="Disordered" evidence="7">
    <location>
        <begin position="1"/>
        <end position="26"/>
    </location>
</feature>
<dbReference type="GO" id="GO:0005524">
    <property type="term" value="F:ATP binding"/>
    <property type="evidence" value="ECO:0007669"/>
    <property type="project" value="UniProtKB-KW"/>
</dbReference>
<dbReference type="PANTHER" id="PTHR47963:SF3">
    <property type="entry name" value="DEAD-BOX ATP-DEPENDENT RNA HELICASE 47, MITOCHONDRIAL"/>
    <property type="match status" value="1"/>
</dbReference>
<dbReference type="OrthoDB" id="10256233at2759"/>
<dbReference type="GO" id="GO:0003724">
    <property type="term" value="F:RNA helicase activity"/>
    <property type="evidence" value="ECO:0007669"/>
    <property type="project" value="UniProtKB-EC"/>
</dbReference>
<keyword evidence="10" id="KW-1185">Reference proteome</keyword>
<dbReference type="PANTHER" id="PTHR47963">
    <property type="entry name" value="DEAD-BOX ATP-DEPENDENT RNA HELICASE 47, MITOCHONDRIAL"/>
    <property type="match status" value="1"/>
</dbReference>
<dbReference type="InterPro" id="IPR050547">
    <property type="entry name" value="DEAD_box_RNA_helicases"/>
</dbReference>
<feature type="domain" description="Helicase C-terminal" evidence="8">
    <location>
        <begin position="78"/>
        <end position="126"/>
    </location>
</feature>
<evidence type="ECO:0000256" key="5">
    <source>
        <dbReference type="ARBA" id="ARBA00022840"/>
    </source>
</evidence>
<dbReference type="Pfam" id="PF00271">
    <property type="entry name" value="Helicase_C"/>
    <property type="match status" value="1"/>
</dbReference>
<proteinExistence type="predicted"/>
<reference evidence="10" key="1">
    <citation type="journal article" date="2019" name="Curr. Biol.">
        <title>Genome Sequence of Striga asiatica Provides Insight into the Evolution of Plant Parasitism.</title>
        <authorList>
            <person name="Yoshida S."/>
            <person name="Kim S."/>
            <person name="Wafula E.K."/>
            <person name="Tanskanen J."/>
            <person name="Kim Y.M."/>
            <person name="Honaas L."/>
            <person name="Yang Z."/>
            <person name="Spallek T."/>
            <person name="Conn C.E."/>
            <person name="Ichihashi Y."/>
            <person name="Cheong K."/>
            <person name="Cui S."/>
            <person name="Der J.P."/>
            <person name="Gundlach H."/>
            <person name="Jiao Y."/>
            <person name="Hori C."/>
            <person name="Ishida J.K."/>
            <person name="Kasahara H."/>
            <person name="Kiba T."/>
            <person name="Kim M.S."/>
            <person name="Koo N."/>
            <person name="Laohavisit A."/>
            <person name="Lee Y.H."/>
            <person name="Lumba S."/>
            <person name="McCourt P."/>
            <person name="Mortimer J.C."/>
            <person name="Mutuku J.M."/>
            <person name="Nomura T."/>
            <person name="Sasaki-Sekimoto Y."/>
            <person name="Seto Y."/>
            <person name="Wang Y."/>
            <person name="Wakatake T."/>
            <person name="Sakakibara H."/>
            <person name="Demura T."/>
            <person name="Yamaguchi S."/>
            <person name="Yoneyama K."/>
            <person name="Manabe R.I."/>
            <person name="Nelson D.C."/>
            <person name="Schulman A.H."/>
            <person name="Timko M.P."/>
            <person name="dePamphilis C.W."/>
            <person name="Choi D."/>
            <person name="Shirasu K."/>
        </authorList>
    </citation>
    <scope>NUCLEOTIDE SEQUENCE [LARGE SCALE GENOMIC DNA]</scope>
    <source>
        <strain evidence="10">cv. UVA1</strain>
    </source>
</reference>
<dbReference type="InterPro" id="IPR027417">
    <property type="entry name" value="P-loop_NTPase"/>
</dbReference>
<dbReference type="AlphaFoldDB" id="A0A5A7RC15"/>
<protein>
    <recommendedName>
        <fullName evidence="1">RNA helicase</fullName>
        <ecNumber evidence="1">3.6.4.13</ecNumber>
    </recommendedName>
</protein>
<organism evidence="9 10">
    <name type="scientific">Striga asiatica</name>
    <name type="common">Asiatic witchweed</name>
    <name type="synonym">Buchnera asiatica</name>
    <dbReference type="NCBI Taxonomy" id="4170"/>
    <lineage>
        <taxon>Eukaryota</taxon>
        <taxon>Viridiplantae</taxon>
        <taxon>Streptophyta</taxon>
        <taxon>Embryophyta</taxon>
        <taxon>Tracheophyta</taxon>
        <taxon>Spermatophyta</taxon>
        <taxon>Magnoliopsida</taxon>
        <taxon>eudicotyledons</taxon>
        <taxon>Gunneridae</taxon>
        <taxon>Pentapetalae</taxon>
        <taxon>asterids</taxon>
        <taxon>lamiids</taxon>
        <taxon>Lamiales</taxon>
        <taxon>Orobanchaceae</taxon>
        <taxon>Buchnereae</taxon>
        <taxon>Striga</taxon>
    </lineage>
</organism>
<evidence type="ECO:0000256" key="1">
    <source>
        <dbReference type="ARBA" id="ARBA00012552"/>
    </source>
</evidence>
<keyword evidence="4 9" id="KW-0347">Helicase</keyword>
<keyword evidence="2" id="KW-0547">Nucleotide-binding</keyword>
<comment type="catalytic activity">
    <reaction evidence="6">
        <text>ATP + H2O = ADP + phosphate + H(+)</text>
        <dbReference type="Rhea" id="RHEA:13065"/>
        <dbReference type="ChEBI" id="CHEBI:15377"/>
        <dbReference type="ChEBI" id="CHEBI:15378"/>
        <dbReference type="ChEBI" id="CHEBI:30616"/>
        <dbReference type="ChEBI" id="CHEBI:43474"/>
        <dbReference type="ChEBI" id="CHEBI:456216"/>
        <dbReference type="EC" id="3.6.4.13"/>
    </reaction>
</comment>
<dbReference type="GO" id="GO:0003723">
    <property type="term" value="F:RNA binding"/>
    <property type="evidence" value="ECO:0007669"/>
    <property type="project" value="TreeGrafter"/>
</dbReference>
<sequence>MHHIMEHVGRRSGARGDVAGDDPKARRAKRRTMMVYATVPFSLVRVARSCGCNLLLIWAEGVLSLESVGSGPEELEARVMKAFVLHDDLGKFARSTILKKLRHGDIRVLLTNELSARGLDIQNAILDVRVLLTYQPDSLRASGGTNEPSRKEGYYGHYLLGHARRDLSHVVKVVGSLAMAARQKLTAGSGRLQFGAVGRDSATTLEVGRQFATDRLRWSGADERPVAAVQGG</sequence>
<evidence type="ECO:0000313" key="9">
    <source>
        <dbReference type="EMBL" id="GER54860.1"/>
    </source>
</evidence>
<evidence type="ECO:0000256" key="2">
    <source>
        <dbReference type="ARBA" id="ARBA00022741"/>
    </source>
</evidence>
<evidence type="ECO:0000259" key="8">
    <source>
        <dbReference type="Pfam" id="PF00271"/>
    </source>
</evidence>